<dbReference type="Proteomes" id="UP001159405">
    <property type="component" value="Unassembled WGS sequence"/>
</dbReference>
<dbReference type="InterPro" id="IPR052787">
    <property type="entry name" value="MAVS"/>
</dbReference>
<reference evidence="1 2" key="1">
    <citation type="submission" date="2022-05" db="EMBL/GenBank/DDBJ databases">
        <authorList>
            <consortium name="Genoscope - CEA"/>
            <person name="William W."/>
        </authorList>
    </citation>
    <scope>NUCLEOTIDE SEQUENCE [LARGE SCALE GENOMIC DNA]</scope>
</reference>
<comment type="caution">
    <text evidence="1">The sequence shown here is derived from an EMBL/GenBank/DDBJ whole genome shotgun (WGS) entry which is preliminary data.</text>
</comment>
<evidence type="ECO:0000313" key="2">
    <source>
        <dbReference type="Proteomes" id="UP001159405"/>
    </source>
</evidence>
<name>A0ABN8NU87_9CNID</name>
<protein>
    <submittedName>
        <fullName evidence="1">Uncharacterized protein</fullName>
    </submittedName>
</protein>
<dbReference type="PANTHER" id="PTHR21446">
    <property type="entry name" value="DUF3504 DOMAIN-CONTAINING PROTEIN"/>
    <property type="match status" value="1"/>
</dbReference>
<evidence type="ECO:0000313" key="1">
    <source>
        <dbReference type="EMBL" id="CAH3118621.1"/>
    </source>
</evidence>
<gene>
    <name evidence="1" type="ORF">PLOB_00026800</name>
</gene>
<dbReference type="PANTHER" id="PTHR21446:SF12">
    <property type="entry name" value="POTASSIUM CHANNEL TETRAMERIZATION DOMAIN CONTAINING 1"/>
    <property type="match status" value="1"/>
</dbReference>
<organism evidence="1 2">
    <name type="scientific">Porites lobata</name>
    <dbReference type="NCBI Taxonomy" id="104759"/>
    <lineage>
        <taxon>Eukaryota</taxon>
        <taxon>Metazoa</taxon>
        <taxon>Cnidaria</taxon>
        <taxon>Anthozoa</taxon>
        <taxon>Hexacorallia</taxon>
        <taxon>Scleractinia</taxon>
        <taxon>Fungiina</taxon>
        <taxon>Poritidae</taxon>
        <taxon>Porites</taxon>
    </lineage>
</organism>
<accession>A0ABN8NU87</accession>
<sequence>SALSGVRAAIHRHLTCAPLSRNISILQDSKLISANKMFEGKAKLFTKENNAKPKHKSSIQSGDMQKIESILHGKAKHGRRGAKQSESYSDVRMYETSIALDPVATFEFYLCKTQPDCKSLFQSPGKVTTKNINFANPREWYRNEPVWGKYHQQDDGKDFHQRGVASTVTSLFQRSEGFFFERSLRFDGARLSNQRWKFKAMGHKLKDVKEIMPQGGPTIHILK</sequence>
<proteinExistence type="predicted"/>
<feature type="non-terminal residue" evidence="1">
    <location>
        <position position="1"/>
    </location>
</feature>
<feature type="non-terminal residue" evidence="1">
    <location>
        <position position="223"/>
    </location>
</feature>
<keyword evidence="2" id="KW-1185">Reference proteome</keyword>
<dbReference type="EMBL" id="CALNXK010000032">
    <property type="protein sequence ID" value="CAH3118621.1"/>
    <property type="molecule type" value="Genomic_DNA"/>
</dbReference>